<keyword evidence="2" id="KW-1185">Reference proteome</keyword>
<dbReference type="EMBL" id="CP053923">
    <property type="protein sequence ID" value="QNT70202.1"/>
    <property type="molecule type" value="Genomic_DNA"/>
</dbReference>
<organism evidence="1 2">
    <name type="scientific">Defluviicoccus vanus</name>
    <dbReference type="NCBI Taxonomy" id="111831"/>
    <lineage>
        <taxon>Bacteria</taxon>
        <taxon>Pseudomonadati</taxon>
        <taxon>Pseudomonadota</taxon>
        <taxon>Alphaproteobacteria</taxon>
        <taxon>Rhodospirillales</taxon>
        <taxon>Rhodospirillaceae</taxon>
        <taxon>Defluviicoccus</taxon>
    </lineage>
</organism>
<dbReference type="Proteomes" id="UP000516369">
    <property type="component" value="Chromosome"/>
</dbReference>
<accession>A0A7H1N3B6</accession>
<dbReference type="AlphaFoldDB" id="A0A7H1N3B6"/>
<name>A0A7H1N3B6_9PROT</name>
<dbReference type="RefSeq" id="WP_190260688.1">
    <property type="nucleotide sequence ID" value="NZ_CP053923.1"/>
</dbReference>
<reference evidence="1 2" key="1">
    <citation type="submission" date="2020-05" db="EMBL/GenBank/DDBJ databases">
        <title>Complete closed genome sequence of Defluviicoccus vanus.</title>
        <authorList>
            <person name="Bessarab I."/>
            <person name="Arumugam K."/>
            <person name="Maszenan A.M."/>
            <person name="Seviour R.J."/>
            <person name="Williams R.B."/>
        </authorList>
    </citation>
    <scope>NUCLEOTIDE SEQUENCE [LARGE SCALE GENOMIC DNA]</scope>
    <source>
        <strain evidence="1 2">Ben 114</strain>
    </source>
</reference>
<gene>
    <name evidence="1" type="ORF">HQ394_13805</name>
</gene>
<proteinExistence type="predicted"/>
<dbReference type="KEGG" id="dvn:HQ394_13805"/>
<protein>
    <submittedName>
        <fullName evidence="1">Uncharacterized protein</fullName>
    </submittedName>
</protein>
<evidence type="ECO:0000313" key="2">
    <source>
        <dbReference type="Proteomes" id="UP000516369"/>
    </source>
</evidence>
<sequence>MMLTLASDLAQRQRGMAAAMVNGAKARLAHLHDFVDVNLAVTTITPEEVWLMAQFAECFDAFMADFSALQASIPPWAPPQSRRAAREADRVFREELREHKARGGGLILPEE</sequence>
<evidence type="ECO:0000313" key="1">
    <source>
        <dbReference type="EMBL" id="QNT70202.1"/>
    </source>
</evidence>